<evidence type="ECO:0000313" key="3">
    <source>
        <dbReference type="Proteomes" id="UP001430953"/>
    </source>
</evidence>
<sequence>MKVKVTNIFYVLFAMAAALFIIINENNNNNENNNVNVRVTRRMLRDTQNLFNIPENLFIHLYRLTREAASQLCEDLLPYIPSGTRATAIPPHCKVWTACVTRGSDISGCLLFALLTFGAFLAGLLFIVKEKILILIIYNHLAERWAFLST</sequence>
<evidence type="ECO:0000256" key="1">
    <source>
        <dbReference type="SAM" id="Phobius"/>
    </source>
</evidence>
<feature type="transmembrane region" description="Helical" evidence="1">
    <location>
        <begin position="7"/>
        <end position="23"/>
    </location>
</feature>
<name>A0AAW2FIG5_9HYME</name>
<proteinExistence type="predicted"/>
<gene>
    <name evidence="2" type="ORF">PUN28_011830</name>
</gene>
<keyword evidence="1" id="KW-0472">Membrane</keyword>
<keyword evidence="3" id="KW-1185">Reference proteome</keyword>
<dbReference type="AlphaFoldDB" id="A0AAW2FIG5"/>
<dbReference type="EMBL" id="JADYXP020000011">
    <property type="protein sequence ID" value="KAL0114784.1"/>
    <property type="molecule type" value="Genomic_DNA"/>
</dbReference>
<comment type="caution">
    <text evidence="2">The sequence shown here is derived from an EMBL/GenBank/DDBJ whole genome shotgun (WGS) entry which is preliminary data.</text>
</comment>
<dbReference type="Proteomes" id="UP001430953">
    <property type="component" value="Unassembled WGS sequence"/>
</dbReference>
<organism evidence="2 3">
    <name type="scientific">Cardiocondyla obscurior</name>
    <dbReference type="NCBI Taxonomy" id="286306"/>
    <lineage>
        <taxon>Eukaryota</taxon>
        <taxon>Metazoa</taxon>
        <taxon>Ecdysozoa</taxon>
        <taxon>Arthropoda</taxon>
        <taxon>Hexapoda</taxon>
        <taxon>Insecta</taxon>
        <taxon>Pterygota</taxon>
        <taxon>Neoptera</taxon>
        <taxon>Endopterygota</taxon>
        <taxon>Hymenoptera</taxon>
        <taxon>Apocrita</taxon>
        <taxon>Aculeata</taxon>
        <taxon>Formicoidea</taxon>
        <taxon>Formicidae</taxon>
        <taxon>Myrmicinae</taxon>
        <taxon>Cardiocondyla</taxon>
    </lineage>
</organism>
<keyword evidence="1" id="KW-0812">Transmembrane</keyword>
<protein>
    <submittedName>
        <fullName evidence="2">Uncharacterized protein</fullName>
    </submittedName>
</protein>
<feature type="transmembrane region" description="Helical" evidence="1">
    <location>
        <begin position="110"/>
        <end position="128"/>
    </location>
</feature>
<evidence type="ECO:0000313" key="2">
    <source>
        <dbReference type="EMBL" id="KAL0114784.1"/>
    </source>
</evidence>
<accession>A0AAW2FIG5</accession>
<keyword evidence="1" id="KW-1133">Transmembrane helix</keyword>
<reference evidence="2 3" key="1">
    <citation type="submission" date="2023-03" db="EMBL/GenBank/DDBJ databases">
        <title>High recombination rates correlate with genetic variation in Cardiocondyla obscurior ants.</title>
        <authorList>
            <person name="Errbii M."/>
        </authorList>
    </citation>
    <scope>NUCLEOTIDE SEQUENCE [LARGE SCALE GENOMIC DNA]</scope>
    <source>
        <strain evidence="2">Alpha-2009</strain>
        <tissue evidence="2">Whole body</tissue>
    </source>
</reference>